<dbReference type="Proteomes" id="UP000027337">
    <property type="component" value="Unassembled WGS sequence"/>
</dbReference>
<evidence type="ECO:0000256" key="1">
    <source>
        <dbReference type="SAM" id="MobiDB-lite"/>
    </source>
</evidence>
<keyword evidence="3" id="KW-1185">Reference proteome</keyword>
<gene>
    <name evidence="2" type="ORF">PM02_19570</name>
</gene>
<proteinExistence type="predicted"/>
<sequence>MQSKSPHQIDPELSDKLFSIVNDILPSDKQVKPRTGLLTFGDAPFHISQPNQHDTKAEFEHEYQIVTEAMAGLRKLVPLFLTREDADQQRTLDLLRLEFDAKMQQGAPETPIDVAIDLVRSVVADVGGLRASVRIFIDLFRALSERRDELEQHRDKFWNLPHRAPEYYARAIANRLAKLYARKTGQKPTSGASTDTGDASTKFTKALEQIFSLLDIQSGARSPADWAIKNLTEEDLAPRMSVLENLGLGPSPSRKGLSMSRCVLPEGAKD</sequence>
<dbReference type="AlphaFoldDB" id="A0A061SI76"/>
<dbReference type="STRING" id="83219.PM02_19570"/>
<evidence type="ECO:0000313" key="3">
    <source>
        <dbReference type="Proteomes" id="UP000027337"/>
    </source>
</evidence>
<feature type="region of interest" description="Disordered" evidence="1">
    <location>
        <begin position="247"/>
        <end position="270"/>
    </location>
</feature>
<protein>
    <submittedName>
        <fullName evidence="2">Uncharacterized protein</fullName>
    </submittedName>
</protein>
<evidence type="ECO:0000313" key="2">
    <source>
        <dbReference type="EMBL" id="KAJ01416.1"/>
    </source>
</evidence>
<name>A0A061SI76_9RHOB</name>
<dbReference type="EMBL" id="JEMU01000040">
    <property type="protein sequence ID" value="KAJ01416.1"/>
    <property type="molecule type" value="Genomic_DNA"/>
</dbReference>
<dbReference type="RefSeq" id="WP_037911815.1">
    <property type="nucleotide sequence ID" value="NZ_JEMU01000040.1"/>
</dbReference>
<accession>A0A061SI76</accession>
<comment type="caution">
    <text evidence="2">The sequence shown here is derived from an EMBL/GenBank/DDBJ whole genome shotgun (WGS) entry which is preliminary data.</text>
</comment>
<organism evidence="2 3">
    <name type="scientific">Sulfitobacter mediterraneus</name>
    <dbReference type="NCBI Taxonomy" id="83219"/>
    <lineage>
        <taxon>Bacteria</taxon>
        <taxon>Pseudomonadati</taxon>
        <taxon>Pseudomonadota</taxon>
        <taxon>Alphaproteobacteria</taxon>
        <taxon>Rhodobacterales</taxon>
        <taxon>Roseobacteraceae</taxon>
        <taxon>Sulfitobacter</taxon>
    </lineage>
</organism>
<reference evidence="2 3" key="1">
    <citation type="journal article" date="2014" name="Genome Announc.">
        <title>Draft Genome Sequences of Two Isolates of the Roseobacter Group, Sulfitobacter sp. Strains 3SOLIMAR09 and 1FIGIMAR09, from Harbors of Mallorca Island (Mediterranean Sea).</title>
        <authorList>
            <person name="Mas-Llado M."/>
            <person name="Pina-Villalonga J.M."/>
            <person name="Brunet-Galmes I."/>
            <person name="Nogales B."/>
            <person name="Bosch R."/>
        </authorList>
    </citation>
    <scope>NUCLEOTIDE SEQUENCE [LARGE SCALE GENOMIC DNA]</scope>
    <source>
        <strain evidence="2 3">1FIGIMAR09</strain>
    </source>
</reference>